<evidence type="ECO:0000256" key="2">
    <source>
        <dbReference type="SAM" id="Phobius"/>
    </source>
</evidence>
<feature type="transmembrane region" description="Helical" evidence="2">
    <location>
        <begin position="125"/>
        <end position="143"/>
    </location>
</feature>
<feature type="transmembrane region" description="Helical" evidence="2">
    <location>
        <begin position="46"/>
        <end position="66"/>
    </location>
</feature>
<proteinExistence type="predicted"/>
<keyword evidence="2" id="KW-0472">Membrane</keyword>
<sequence>MSSMESMVPDYLYPVAWLFVAVGVISAAVILYDVHSRGFRQDKKAMEAIWAITALYFGPVALLAYYKWGRTNSAKVRELTTSPIQGGWGRSFTDGTPGGAAATVAHFIGVPLVVTSGLTIAGTDLWVMIITIALLAIALLFLFEKFVAGLNTGRALLTAAIIVLAFDVGMGGWMIFLHFSSFMPPPSDIRFFLLMQIGNILGFITAYPVVRVLARRGPSAAHSGQARLPDVADPIPASTT</sequence>
<dbReference type="OrthoDB" id="345021at2"/>
<feature type="transmembrane region" description="Helical" evidence="2">
    <location>
        <begin position="155"/>
        <end position="179"/>
    </location>
</feature>
<evidence type="ECO:0000256" key="1">
    <source>
        <dbReference type="SAM" id="MobiDB-lite"/>
    </source>
</evidence>
<dbReference type="Pfam" id="PF14342">
    <property type="entry name" value="DUF4396"/>
    <property type="match status" value="1"/>
</dbReference>
<evidence type="ECO:0000313" key="5">
    <source>
        <dbReference type="Proteomes" id="UP000219440"/>
    </source>
</evidence>
<keyword evidence="2" id="KW-1133">Transmembrane helix</keyword>
<name>A0A2C8ZUX5_9MICO</name>
<evidence type="ECO:0000259" key="3">
    <source>
        <dbReference type="Pfam" id="PF14342"/>
    </source>
</evidence>
<dbReference type="Proteomes" id="UP000219440">
    <property type="component" value="Unassembled WGS sequence"/>
</dbReference>
<keyword evidence="2" id="KW-0812">Transmembrane</keyword>
<dbReference type="InterPro" id="IPR025509">
    <property type="entry name" value="DUF4396"/>
</dbReference>
<reference evidence="4 5" key="1">
    <citation type="submission" date="2017-09" db="EMBL/GenBank/DDBJ databases">
        <authorList>
            <person name="Ehlers B."/>
            <person name="Leendertz F.H."/>
        </authorList>
    </citation>
    <scope>NUCLEOTIDE SEQUENCE [LARGE SCALE GENOMIC DNA]</scope>
    <source>
        <strain evidence="4 5">CGMCC 1.05381</strain>
    </source>
</reference>
<accession>A0A2C8ZUX5</accession>
<evidence type="ECO:0000313" key="4">
    <source>
        <dbReference type="EMBL" id="SOE69597.1"/>
    </source>
</evidence>
<protein>
    <recommendedName>
        <fullName evidence="3">DUF4396 domain-containing protein</fullName>
    </recommendedName>
</protein>
<feature type="transmembrane region" description="Helical" evidence="2">
    <location>
        <begin position="12"/>
        <end position="34"/>
    </location>
</feature>
<dbReference type="AlphaFoldDB" id="A0A2C8ZUX5"/>
<feature type="region of interest" description="Disordered" evidence="1">
    <location>
        <begin position="221"/>
        <end position="240"/>
    </location>
</feature>
<dbReference type="EMBL" id="OCST01000004">
    <property type="protein sequence ID" value="SOE69597.1"/>
    <property type="molecule type" value="Genomic_DNA"/>
</dbReference>
<keyword evidence="5" id="KW-1185">Reference proteome</keyword>
<feature type="domain" description="DUF4396" evidence="3">
    <location>
        <begin position="88"/>
        <end position="217"/>
    </location>
</feature>
<gene>
    <name evidence="4" type="ORF">SAMN06296378_2011</name>
</gene>
<feature type="transmembrane region" description="Helical" evidence="2">
    <location>
        <begin position="191"/>
        <end position="210"/>
    </location>
</feature>
<organism evidence="4 5">
    <name type="scientific">Salinibacterium xinjiangense</name>
    <dbReference type="NCBI Taxonomy" id="386302"/>
    <lineage>
        <taxon>Bacteria</taxon>
        <taxon>Bacillati</taxon>
        <taxon>Actinomycetota</taxon>
        <taxon>Actinomycetes</taxon>
        <taxon>Micrococcales</taxon>
        <taxon>Microbacteriaceae</taxon>
        <taxon>Salinibacterium</taxon>
    </lineage>
</organism>